<name>A0A9D7HL60_9PROT</name>
<evidence type="ECO:0000256" key="1">
    <source>
        <dbReference type="ARBA" id="ARBA00004418"/>
    </source>
</evidence>
<dbReference type="PANTHER" id="PTHR32347">
    <property type="entry name" value="EFFLUX SYSTEM COMPONENT YKNX-RELATED"/>
    <property type="match status" value="1"/>
</dbReference>
<dbReference type="InterPro" id="IPR006143">
    <property type="entry name" value="RND_pump_MFP"/>
</dbReference>
<evidence type="ECO:0000256" key="8">
    <source>
        <dbReference type="SAM" id="MobiDB-lite"/>
    </source>
</evidence>
<feature type="region of interest" description="Disordered" evidence="8">
    <location>
        <begin position="389"/>
        <end position="411"/>
    </location>
</feature>
<dbReference type="InterPro" id="IPR058792">
    <property type="entry name" value="Beta-barrel_RND_2"/>
</dbReference>
<dbReference type="Proteomes" id="UP000807785">
    <property type="component" value="Unassembled WGS sequence"/>
</dbReference>
<keyword evidence="6 7" id="KW-0175">Coiled coil</keyword>
<comment type="similarity">
    <text evidence="2">Belongs to the membrane fusion protein (MFP) (TC 8.A.1) family.</text>
</comment>
<dbReference type="Gene3D" id="1.10.287.470">
    <property type="entry name" value="Helix hairpin bin"/>
    <property type="match status" value="1"/>
</dbReference>
<evidence type="ECO:0000259" key="9">
    <source>
        <dbReference type="Pfam" id="PF25954"/>
    </source>
</evidence>
<evidence type="ECO:0000256" key="7">
    <source>
        <dbReference type="SAM" id="Coils"/>
    </source>
</evidence>
<sequence>MRPLWIVLILLLAAAVFALTRPREADVAIAQKRALTQSVVATGRAATPARIELGSQVTAIVTAVTVRESDRVARGQALVKLKSADAQAAVEQARAALAEAQARARQLDSVAEPVAVQALRQAEANLRVARAELERAQQLVAQGFFSPSKLDDARRNHDNALAAAASARAQRESNRSGGTERVAAQARVSQAQAALEAAHARLALLSLAAPADSVVLTREVEPGDVAQAGKVLLTLAETGETRIYATVDEKNLRHLKNGATAQAVADAFPGQSFRAELYYIAPGVDALRGTVEVRLRVPEPPAFLRPDMTVSVEMIVGQREDALVLPADAVRDADGAEPWVLLADEGNARHQPVKLGLRGVGLIEVTGGLSEGAQAILPTAPVVEGDRVRARPPREKSTAGIKSIPQGMTGR</sequence>
<dbReference type="Gene3D" id="2.40.30.170">
    <property type="match status" value="1"/>
</dbReference>
<keyword evidence="5" id="KW-0574">Periplasm</keyword>
<evidence type="ECO:0000313" key="10">
    <source>
        <dbReference type="EMBL" id="MBK6972353.1"/>
    </source>
</evidence>
<comment type="caution">
    <text evidence="10">The sequence shown here is derived from an EMBL/GenBank/DDBJ whole genome shotgun (WGS) entry which is preliminary data.</text>
</comment>
<organism evidence="10 11">
    <name type="scientific">Candidatus Methylophosphatis roskildensis</name>
    <dbReference type="NCBI Taxonomy" id="2899263"/>
    <lineage>
        <taxon>Bacteria</taxon>
        <taxon>Pseudomonadati</taxon>
        <taxon>Pseudomonadota</taxon>
        <taxon>Betaproteobacteria</taxon>
        <taxon>Nitrosomonadales</taxon>
        <taxon>Sterolibacteriaceae</taxon>
        <taxon>Candidatus Methylophosphatis</taxon>
    </lineage>
</organism>
<accession>A0A9D7HL60</accession>
<proteinExistence type="inferred from homology"/>
<evidence type="ECO:0000256" key="2">
    <source>
        <dbReference type="ARBA" id="ARBA00009477"/>
    </source>
</evidence>
<dbReference type="NCBIfam" id="TIGR01730">
    <property type="entry name" value="RND_mfp"/>
    <property type="match status" value="1"/>
</dbReference>
<reference evidence="10" key="1">
    <citation type="submission" date="2020-10" db="EMBL/GenBank/DDBJ databases">
        <title>Connecting structure to function with the recovery of over 1000 high-quality activated sludge metagenome-assembled genomes encoding full-length rRNA genes using long-read sequencing.</title>
        <authorList>
            <person name="Singleton C.M."/>
            <person name="Petriglieri F."/>
            <person name="Kristensen J.M."/>
            <person name="Kirkegaard R.H."/>
            <person name="Michaelsen T.Y."/>
            <person name="Andersen M.H."/>
            <person name="Karst S.M."/>
            <person name="Dueholm M.S."/>
            <person name="Nielsen P.H."/>
            <person name="Albertsen M."/>
        </authorList>
    </citation>
    <scope>NUCLEOTIDE SEQUENCE</scope>
    <source>
        <strain evidence="10">Bjer_18-Q3-R1-45_BAT3C.347</strain>
    </source>
</reference>
<dbReference type="GO" id="GO:0016020">
    <property type="term" value="C:membrane"/>
    <property type="evidence" value="ECO:0007669"/>
    <property type="project" value="InterPro"/>
</dbReference>
<dbReference type="AlphaFoldDB" id="A0A9D7HL60"/>
<dbReference type="PANTHER" id="PTHR32347:SF29">
    <property type="entry name" value="UPF0194 MEMBRANE PROTEIN YBHG"/>
    <property type="match status" value="1"/>
</dbReference>
<comment type="subcellular location">
    <subcellularLocation>
        <location evidence="1">Periplasm</location>
    </subcellularLocation>
</comment>
<evidence type="ECO:0000256" key="4">
    <source>
        <dbReference type="ARBA" id="ARBA00022729"/>
    </source>
</evidence>
<protein>
    <submittedName>
        <fullName evidence="10">Efflux RND transporter periplasmic adaptor subunit</fullName>
    </submittedName>
</protein>
<keyword evidence="4" id="KW-0732">Signal</keyword>
<dbReference type="Gene3D" id="2.40.420.20">
    <property type="match status" value="1"/>
</dbReference>
<dbReference type="Gene3D" id="2.40.50.100">
    <property type="match status" value="1"/>
</dbReference>
<dbReference type="InterPro" id="IPR050465">
    <property type="entry name" value="UPF0194_transport"/>
</dbReference>
<evidence type="ECO:0000313" key="11">
    <source>
        <dbReference type="Proteomes" id="UP000807785"/>
    </source>
</evidence>
<feature type="coiled-coil region" evidence="7">
    <location>
        <begin position="83"/>
        <end position="170"/>
    </location>
</feature>
<dbReference type="EMBL" id="JADJEV010000002">
    <property type="protein sequence ID" value="MBK6972353.1"/>
    <property type="molecule type" value="Genomic_DNA"/>
</dbReference>
<comment type="similarity">
    <text evidence="3">Belongs to the UPF0194 family.</text>
</comment>
<dbReference type="Pfam" id="PF25954">
    <property type="entry name" value="Beta-barrel_RND_2"/>
    <property type="match status" value="1"/>
</dbReference>
<dbReference type="GO" id="GO:0022857">
    <property type="term" value="F:transmembrane transporter activity"/>
    <property type="evidence" value="ECO:0007669"/>
    <property type="project" value="InterPro"/>
</dbReference>
<gene>
    <name evidence="10" type="ORF">IPH26_05140</name>
</gene>
<evidence type="ECO:0000256" key="3">
    <source>
        <dbReference type="ARBA" id="ARBA00010602"/>
    </source>
</evidence>
<feature type="domain" description="CusB-like beta-barrel" evidence="9">
    <location>
        <begin position="245"/>
        <end position="314"/>
    </location>
</feature>
<dbReference type="SUPFAM" id="SSF111369">
    <property type="entry name" value="HlyD-like secretion proteins"/>
    <property type="match status" value="2"/>
</dbReference>
<evidence type="ECO:0000256" key="5">
    <source>
        <dbReference type="ARBA" id="ARBA00022764"/>
    </source>
</evidence>
<dbReference type="GO" id="GO:0042597">
    <property type="term" value="C:periplasmic space"/>
    <property type="evidence" value="ECO:0007669"/>
    <property type="project" value="UniProtKB-SubCell"/>
</dbReference>
<evidence type="ECO:0000256" key="6">
    <source>
        <dbReference type="ARBA" id="ARBA00023054"/>
    </source>
</evidence>